<protein>
    <submittedName>
        <fullName evidence="1">Uncharacterized protein</fullName>
    </submittedName>
</protein>
<accession>A0ACC0ZVF1</accession>
<comment type="caution">
    <text evidence="1">The sequence shown here is derived from an EMBL/GenBank/DDBJ whole genome shotgun (WGS) entry which is preliminary data.</text>
</comment>
<organism evidence="1 2">
    <name type="scientific">Pistacia atlantica</name>
    <dbReference type="NCBI Taxonomy" id="434234"/>
    <lineage>
        <taxon>Eukaryota</taxon>
        <taxon>Viridiplantae</taxon>
        <taxon>Streptophyta</taxon>
        <taxon>Embryophyta</taxon>
        <taxon>Tracheophyta</taxon>
        <taxon>Spermatophyta</taxon>
        <taxon>Magnoliopsida</taxon>
        <taxon>eudicotyledons</taxon>
        <taxon>Gunneridae</taxon>
        <taxon>Pentapetalae</taxon>
        <taxon>rosids</taxon>
        <taxon>malvids</taxon>
        <taxon>Sapindales</taxon>
        <taxon>Anacardiaceae</taxon>
        <taxon>Pistacia</taxon>
    </lineage>
</organism>
<proteinExistence type="predicted"/>
<gene>
    <name evidence="1" type="ORF">Patl1_33423</name>
</gene>
<evidence type="ECO:0000313" key="1">
    <source>
        <dbReference type="EMBL" id="KAJ0075780.1"/>
    </source>
</evidence>
<sequence>MWHSKMHLQYAMENDPIMQEIKNILQHGESDEEWTLFFQGSTMATVESEIILRCLRDFDLWRRYINGKDFVTTPDSYLANCHLYELLYSLDVDIPFWKIDTLLSYDKSNRGWAVFWNESAMATYFKHGVMSDEELFMSRMPRYSVYDPSLFDPAVIMYIQEVWQFKEPILIVLDPQGKEGGKTLVTRDLAN</sequence>
<keyword evidence="2" id="KW-1185">Reference proteome</keyword>
<reference evidence="2" key="1">
    <citation type="journal article" date="2023" name="G3 (Bethesda)">
        <title>Genome assembly and association tests identify interacting loci associated with vigor, precocity, and sex in interspecific pistachio rootstocks.</title>
        <authorList>
            <person name="Palmer W."/>
            <person name="Jacygrad E."/>
            <person name="Sagayaradj S."/>
            <person name="Cavanaugh K."/>
            <person name="Han R."/>
            <person name="Bertier L."/>
            <person name="Beede B."/>
            <person name="Kafkas S."/>
            <person name="Golino D."/>
            <person name="Preece J."/>
            <person name="Michelmore R."/>
        </authorList>
    </citation>
    <scope>NUCLEOTIDE SEQUENCE [LARGE SCALE GENOMIC DNA]</scope>
</reference>
<name>A0ACC0ZVF1_9ROSI</name>
<dbReference type="EMBL" id="CM047910">
    <property type="protein sequence ID" value="KAJ0075780.1"/>
    <property type="molecule type" value="Genomic_DNA"/>
</dbReference>
<evidence type="ECO:0000313" key="2">
    <source>
        <dbReference type="Proteomes" id="UP001164250"/>
    </source>
</evidence>
<dbReference type="Proteomes" id="UP001164250">
    <property type="component" value="Chromosome 15"/>
</dbReference>